<dbReference type="PROSITE" id="PS50011">
    <property type="entry name" value="PROTEIN_KINASE_DOM"/>
    <property type="match status" value="1"/>
</dbReference>
<dbReference type="GO" id="GO:0005737">
    <property type="term" value="C:cytoplasm"/>
    <property type="evidence" value="ECO:0007669"/>
    <property type="project" value="TreeGrafter"/>
</dbReference>
<evidence type="ECO:0000313" key="3">
    <source>
        <dbReference type="Proteomes" id="UP000028524"/>
    </source>
</evidence>
<evidence type="ECO:0000259" key="1">
    <source>
        <dbReference type="PROSITE" id="PS50011"/>
    </source>
</evidence>
<dbReference type="InterPro" id="IPR000719">
    <property type="entry name" value="Prot_kinase_dom"/>
</dbReference>
<dbReference type="InterPro" id="IPR011009">
    <property type="entry name" value="Kinase-like_dom_sf"/>
</dbReference>
<dbReference type="Gene3D" id="1.10.510.10">
    <property type="entry name" value="Transferase(Phosphotransferase) domain 1"/>
    <property type="match status" value="1"/>
</dbReference>
<dbReference type="AlphaFoldDB" id="A0A084Q9S8"/>
<dbReference type="Pfam" id="PF00069">
    <property type="entry name" value="Pkinase"/>
    <property type="match status" value="1"/>
</dbReference>
<dbReference type="Proteomes" id="UP000028524">
    <property type="component" value="Unassembled WGS sequence"/>
</dbReference>
<proteinExistence type="predicted"/>
<dbReference type="PANTHER" id="PTHR24361:SF678">
    <property type="entry name" value="SPORULATION-SPECIFIC PROTEIN 1"/>
    <property type="match status" value="1"/>
</dbReference>
<dbReference type="CDD" id="cd00180">
    <property type="entry name" value="PKc"/>
    <property type="match status" value="1"/>
</dbReference>
<dbReference type="SUPFAM" id="SSF56112">
    <property type="entry name" value="Protein kinase-like (PK-like)"/>
    <property type="match status" value="1"/>
</dbReference>
<evidence type="ECO:0000313" key="2">
    <source>
        <dbReference type="EMBL" id="KFA60713.1"/>
    </source>
</evidence>
<dbReference type="InterPro" id="IPR053235">
    <property type="entry name" value="Ser_Thr_kinase"/>
</dbReference>
<gene>
    <name evidence="2" type="ORF">S40285_09182</name>
</gene>
<dbReference type="STRING" id="1283841.A0A084Q9S8"/>
<dbReference type="GO" id="GO:0005524">
    <property type="term" value="F:ATP binding"/>
    <property type="evidence" value="ECO:0007669"/>
    <property type="project" value="InterPro"/>
</dbReference>
<dbReference type="OrthoDB" id="10252171at2759"/>
<dbReference type="EMBL" id="KL660895">
    <property type="protein sequence ID" value="KFA60713.1"/>
    <property type="molecule type" value="Genomic_DNA"/>
</dbReference>
<feature type="domain" description="Protein kinase" evidence="1">
    <location>
        <begin position="81"/>
        <end position="258"/>
    </location>
</feature>
<organism evidence="2 3">
    <name type="scientific">Stachybotrys chlorohalonatus (strain IBT 40285)</name>
    <dbReference type="NCBI Taxonomy" id="1283841"/>
    <lineage>
        <taxon>Eukaryota</taxon>
        <taxon>Fungi</taxon>
        <taxon>Dikarya</taxon>
        <taxon>Ascomycota</taxon>
        <taxon>Pezizomycotina</taxon>
        <taxon>Sordariomycetes</taxon>
        <taxon>Hypocreomycetidae</taxon>
        <taxon>Hypocreales</taxon>
        <taxon>Stachybotryaceae</taxon>
        <taxon>Stachybotrys</taxon>
    </lineage>
</organism>
<dbReference type="PANTHER" id="PTHR24361">
    <property type="entry name" value="MITOGEN-ACTIVATED KINASE KINASE KINASE"/>
    <property type="match status" value="1"/>
</dbReference>
<name>A0A084Q9S8_STAC4</name>
<dbReference type="InParanoid" id="A0A084Q9S8"/>
<protein>
    <recommendedName>
        <fullName evidence="1">Protein kinase domain-containing protein</fullName>
    </recommendedName>
</protein>
<keyword evidence="3" id="KW-1185">Reference proteome</keyword>
<dbReference type="GO" id="GO:0004672">
    <property type="term" value="F:protein kinase activity"/>
    <property type="evidence" value="ECO:0007669"/>
    <property type="project" value="InterPro"/>
</dbReference>
<accession>A0A084Q9S8</accession>
<sequence length="258" mass="29001">MGQGSGYRQGQTWFLDGINMPEIDMIRIKFSENVSLEVTVHSKDVEAPAYLELVGAFSVHLVGLASLGNSKVGGQEVHSSFHVKMIIGARAFGRVHHLWNPNTDTAVAIKSPKKDLTHEFIQRWKEEARIQSLIDHTDNVLLLQDHIVKLISSEFTKKHSPSITLEWLPGGSLEAIGQNPLSYSECVSVLRQSLSVLQYIHTRNPPIIHRDLAPKHIMVRSRGIRQPICIKITDFGLAKMAWSYQSDVDTRCYMAPEI</sequence>
<dbReference type="HOGENOM" id="CLU_1078383_0_0_1"/>
<reference evidence="2 3" key="1">
    <citation type="journal article" date="2014" name="BMC Genomics">
        <title>Comparative genome sequencing reveals chemotype-specific gene clusters in the toxigenic black mold Stachybotrys.</title>
        <authorList>
            <person name="Semeiks J."/>
            <person name="Borek D."/>
            <person name="Otwinowski Z."/>
            <person name="Grishin N.V."/>
        </authorList>
    </citation>
    <scope>NUCLEOTIDE SEQUENCE [LARGE SCALE GENOMIC DNA]</scope>
    <source>
        <strain evidence="2 3">IBT 40285</strain>
    </source>
</reference>